<accession>A0ABT3NNU6</accession>
<dbReference type="EMBL" id="JAPEQW010000037">
    <property type="protein sequence ID" value="MCW8040919.1"/>
    <property type="molecule type" value="Genomic_DNA"/>
</dbReference>
<protein>
    <submittedName>
        <fullName evidence="1">Uncharacterized protein</fullName>
    </submittedName>
</protein>
<evidence type="ECO:0000313" key="1">
    <source>
        <dbReference type="EMBL" id="MCW8040919.1"/>
    </source>
</evidence>
<evidence type="ECO:0000313" key="2">
    <source>
        <dbReference type="Proteomes" id="UP001209682"/>
    </source>
</evidence>
<organism evidence="1 2">
    <name type="scientific">Acinetobacter entericus</name>
    <dbReference type="NCBI Taxonomy" id="2989714"/>
    <lineage>
        <taxon>Bacteria</taxon>
        <taxon>Pseudomonadati</taxon>
        <taxon>Pseudomonadota</taxon>
        <taxon>Gammaproteobacteria</taxon>
        <taxon>Moraxellales</taxon>
        <taxon>Moraxellaceae</taxon>
        <taxon>Acinetobacter</taxon>
    </lineage>
</organism>
<sequence length="106" mass="12055">MPAITGCITIKINNSPIFHHKLLMNLTLNKAQRLRCALFIQPVMMDGKIDSPLKPPRLSIAHLKTNLSFFNQTIQYFKNNAFSSLTAFLKIPNIAITSQRPYRLEA</sequence>
<comment type="caution">
    <text evidence="1">The sequence shown here is derived from an EMBL/GenBank/DDBJ whole genome shotgun (WGS) entry which is preliminary data.</text>
</comment>
<dbReference type="RefSeq" id="WP_131276306.1">
    <property type="nucleotide sequence ID" value="NZ_JAPEQW010000037.1"/>
</dbReference>
<dbReference type="Proteomes" id="UP001209682">
    <property type="component" value="Unassembled WGS sequence"/>
</dbReference>
<name>A0ABT3NNU6_9GAMM</name>
<proteinExistence type="predicted"/>
<gene>
    <name evidence="1" type="ORF">OKC24_17450</name>
</gene>
<keyword evidence="2" id="KW-1185">Reference proteome</keyword>
<reference evidence="1 2" key="1">
    <citation type="submission" date="2022-11" db="EMBL/GenBank/DDBJ databases">
        <title>Acinetobacter entericus sp. nov., isolated from the gut of the plastic-eating larvae of the Coleoptera insect Zophobas atratus.</title>
        <authorList>
            <person name="Dong X."/>
            <person name="Yang Y."/>
        </authorList>
    </citation>
    <scope>NUCLEOTIDE SEQUENCE [LARGE SCALE GENOMIC DNA]</scope>
    <source>
        <strain evidence="1 2">BIT-DXN8</strain>
    </source>
</reference>